<dbReference type="InterPro" id="IPR001347">
    <property type="entry name" value="SIS_dom"/>
</dbReference>
<dbReference type="EC" id="4.2.1.126" evidence="3"/>
<comment type="miscellaneous">
    <text evidence="3">A lyase-type mechanism (elimination/hydration) is suggested for the cleavage of the lactyl ether bond of MurNAc 6-phosphate, with the formation of an alpha,beta-unsaturated aldehyde intermediate with (E)-stereochemistry, followed by the syn addition of water to give product.</text>
</comment>
<dbReference type="GO" id="GO:0009254">
    <property type="term" value="P:peptidoglycan turnover"/>
    <property type="evidence" value="ECO:0007669"/>
    <property type="project" value="TreeGrafter"/>
</dbReference>
<evidence type="ECO:0000256" key="4">
    <source>
        <dbReference type="SAM" id="Coils"/>
    </source>
</evidence>
<gene>
    <name evidence="3" type="primary">murQ</name>
    <name evidence="6" type="ORF">SAMN05421791_103212</name>
</gene>
<comment type="pathway">
    <text evidence="3">Amino-sugar metabolism; N-acetylmuramate degradation.</text>
</comment>
<feature type="active site" evidence="3">
    <location>
        <position position="114"/>
    </location>
</feature>
<evidence type="ECO:0000256" key="1">
    <source>
        <dbReference type="ARBA" id="ARBA00023239"/>
    </source>
</evidence>
<dbReference type="GO" id="GO:0016835">
    <property type="term" value="F:carbon-oxygen lyase activity"/>
    <property type="evidence" value="ECO:0007669"/>
    <property type="project" value="UniProtKB-UniRule"/>
</dbReference>
<comment type="function">
    <text evidence="3">Specifically catalyzes the cleavage of the D-lactyl ether substituent of MurNAc 6-phosphate, producing GlcNAc 6-phosphate and D-lactate.</text>
</comment>
<evidence type="ECO:0000313" key="7">
    <source>
        <dbReference type="Proteomes" id="UP000199708"/>
    </source>
</evidence>
<feature type="coiled-coil region" evidence="4">
    <location>
        <begin position="103"/>
        <end position="130"/>
    </location>
</feature>
<organism evidence="6 7">
    <name type="scientific">Facklamia miroungae</name>
    <dbReference type="NCBI Taxonomy" id="120956"/>
    <lineage>
        <taxon>Bacteria</taxon>
        <taxon>Bacillati</taxon>
        <taxon>Bacillota</taxon>
        <taxon>Bacilli</taxon>
        <taxon>Lactobacillales</taxon>
        <taxon>Aerococcaceae</taxon>
        <taxon>Facklamia</taxon>
    </lineage>
</organism>
<evidence type="ECO:0000256" key="3">
    <source>
        <dbReference type="HAMAP-Rule" id="MF_00068"/>
    </source>
</evidence>
<dbReference type="InterPro" id="IPR040190">
    <property type="entry name" value="MURQ/GCKR"/>
</dbReference>
<feature type="domain" description="SIS" evidence="5">
    <location>
        <begin position="55"/>
        <end position="218"/>
    </location>
</feature>
<reference evidence="6 7" key="1">
    <citation type="submission" date="2016-10" db="EMBL/GenBank/DDBJ databases">
        <authorList>
            <person name="de Groot N.N."/>
        </authorList>
    </citation>
    <scope>NUCLEOTIDE SEQUENCE [LARGE SCALE GENOMIC DNA]</scope>
    <source>
        <strain evidence="6 7">ATCC BAA-466</strain>
    </source>
</reference>
<dbReference type="AlphaFoldDB" id="A0A1G7RZT1"/>
<keyword evidence="7" id="KW-1185">Reference proteome</keyword>
<dbReference type="HAMAP" id="MF_00068">
    <property type="entry name" value="MurQ"/>
    <property type="match status" value="1"/>
</dbReference>
<dbReference type="EMBL" id="FNCK01000003">
    <property type="protein sequence ID" value="SDG15330.1"/>
    <property type="molecule type" value="Genomic_DNA"/>
</dbReference>
<dbReference type="SUPFAM" id="SSF53697">
    <property type="entry name" value="SIS domain"/>
    <property type="match status" value="1"/>
</dbReference>
<dbReference type="GO" id="GO:0097173">
    <property type="term" value="P:N-acetylmuramic acid catabolic process"/>
    <property type="evidence" value="ECO:0007669"/>
    <property type="project" value="UniProtKB-UniPathway"/>
</dbReference>
<feature type="active site" description="Proton donor" evidence="3">
    <location>
        <position position="83"/>
    </location>
</feature>
<dbReference type="STRING" id="120956.SAMN05421791_103212"/>
<keyword evidence="2 3" id="KW-0119">Carbohydrate metabolism</keyword>
<dbReference type="NCBIfam" id="TIGR00274">
    <property type="entry name" value="N-acetylmuramic acid 6-phosphate etherase"/>
    <property type="match status" value="1"/>
</dbReference>
<dbReference type="NCBIfam" id="NF009222">
    <property type="entry name" value="PRK12570.1"/>
    <property type="match status" value="1"/>
</dbReference>
<dbReference type="CDD" id="cd05007">
    <property type="entry name" value="SIS_Etherase"/>
    <property type="match status" value="1"/>
</dbReference>
<dbReference type="Pfam" id="PF22645">
    <property type="entry name" value="GKRP_SIS_N"/>
    <property type="match status" value="1"/>
</dbReference>
<dbReference type="InterPro" id="IPR005486">
    <property type="entry name" value="Glucokinase_regulatory_CS"/>
</dbReference>
<dbReference type="Gene3D" id="1.10.8.1080">
    <property type="match status" value="1"/>
</dbReference>
<proteinExistence type="inferred from homology"/>
<dbReference type="Pfam" id="PF20741">
    <property type="entry name" value="GKRP-like_C"/>
    <property type="match status" value="1"/>
</dbReference>
<keyword evidence="1 3" id="KW-0456">Lyase</keyword>
<comment type="similarity">
    <text evidence="3">Belongs to the GCKR-like family. MurNAc-6-P etherase subfamily.</text>
</comment>
<sequence>MEAEKRSTEQRNPRTYHFDQVSTLEMVQLMNSEDKKVAEVVKNNLVHIAKLIDEIYNLMKKGGRLIYIGAGTSGRLGILDASEIPPTFGVENNLIQGIIAGGSTALQNAVENAEDDKTQAIQDLKEVNLNENDFLIGIASSGTTPYVFEALRYAKSKGINTGSITCTENNMISQVAKFPIELITGPEVITGSTRLKAGTAQKLVLNMISTCIMTKMGKVYSNYMVDLKITNKKLYQRATNMLMDILEISQPEAQDLLQQANENVKAAIVMKLVGVSYTESVELINKNNGKIREVVEIDG</sequence>
<evidence type="ECO:0000259" key="5">
    <source>
        <dbReference type="PROSITE" id="PS51464"/>
    </source>
</evidence>
<dbReference type="NCBIfam" id="NF003915">
    <property type="entry name" value="PRK05441.1"/>
    <property type="match status" value="1"/>
</dbReference>
<protein>
    <recommendedName>
        <fullName evidence="3">N-acetylmuramic acid 6-phosphate etherase</fullName>
        <shortName evidence="3">MurNAc-6-P etherase</shortName>
        <ecNumber evidence="3">4.2.1.126</ecNumber>
    </recommendedName>
    <alternativeName>
        <fullName evidence="3">N-acetylmuramic acid 6-phosphate hydrolase</fullName>
    </alternativeName>
    <alternativeName>
        <fullName evidence="3">N-acetylmuramic acid 6-phosphate lyase</fullName>
    </alternativeName>
</protein>
<dbReference type="InterPro" id="IPR046348">
    <property type="entry name" value="SIS_dom_sf"/>
</dbReference>
<dbReference type="PANTHER" id="PTHR10088">
    <property type="entry name" value="GLUCOKINASE REGULATORY PROTEIN"/>
    <property type="match status" value="1"/>
</dbReference>
<dbReference type="Proteomes" id="UP000199708">
    <property type="component" value="Unassembled WGS sequence"/>
</dbReference>
<dbReference type="OrthoDB" id="9813395at2"/>
<dbReference type="PANTHER" id="PTHR10088:SF4">
    <property type="entry name" value="GLUCOKINASE REGULATORY PROTEIN"/>
    <property type="match status" value="1"/>
</dbReference>
<dbReference type="Gene3D" id="3.40.50.10490">
    <property type="entry name" value="Glucose-6-phosphate isomerase like protein, domain 1"/>
    <property type="match status" value="1"/>
</dbReference>
<dbReference type="UniPathway" id="UPA00342"/>
<evidence type="ECO:0000256" key="2">
    <source>
        <dbReference type="ARBA" id="ARBA00023277"/>
    </source>
</evidence>
<accession>A0A1G7RZT1</accession>
<dbReference type="FunFam" id="3.40.50.10490:FF:000014">
    <property type="entry name" value="N-acetylmuramic acid 6-phosphate etherase"/>
    <property type="match status" value="1"/>
</dbReference>
<dbReference type="GO" id="GO:0097367">
    <property type="term" value="F:carbohydrate derivative binding"/>
    <property type="evidence" value="ECO:0007669"/>
    <property type="project" value="InterPro"/>
</dbReference>
<dbReference type="PROSITE" id="PS01272">
    <property type="entry name" value="GCKR"/>
    <property type="match status" value="1"/>
</dbReference>
<dbReference type="PROSITE" id="PS51464">
    <property type="entry name" value="SIS"/>
    <property type="match status" value="1"/>
</dbReference>
<dbReference type="GO" id="GO:0046348">
    <property type="term" value="P:amino sugar catabolic process"/>
    <property type="evidence" value="ECO:0007669"/>
    <property type="project" value="InterPro"/>
</dbReference>
<comment type="catalytic activity">
    <reaction evidence="3">
        <text>N-acetyl-D-muramate 6-phosphate + H2O = N-acetyl-D-glucosamine 6-phosphate + (R)-lactate</text>
        <dbReference type="Rhea" id="RHEA:26410"/>
        <dbReference type="ChEBI" id="CHEBI:15377"/>
        <dbReference type="ChEBI" id="CHEBI:16004"/>
        <dbReference type="ChEBI" id="CHEBI:57513"/>
        <dbReference type="ChEBI" id="CHEBI:58722"/>
        <dbReference type="EC" id="4.2.1.126"/>
    </reaction>
</comment>
<comment type="subunit">
    <text evidence="3">Homodimer.</text>
</comment>
<keyword evidence="4" id="KW-0175">Coiled coil</keyword>
<evidence type="ECO:0000313" key="6">
    <source>
        <dbReference type="EMBL" id="SDG15330.1"/>
    </source>
</evidence>
<dbReference type="InterPro" id="IPR005488">
    <property type="entry name" value="Etherase_MurQ"/>
</dbReference>
<dbReference type="GO" id="GO:0016803">
    <property type="term" value="F:ether hydrolase activity"/>
    <property type="evidence" value="ECO:0007669"/>
    <property type="project" value="TreeGrafter"/>
</dbReference>
<name>A0A1G7RZT1_9LACT</name>